<sequence length="35" mass="4256">MNFHTQFCNPEATRSYLRSNKFKMMCHIRILLLPN</sequence>
<organism evidence="1">
    <name type="scientific">Arundo donax</name>
    <name type="common">Giant reed</name>
    <name type="synonym">Donax arundinaceus</name>
    <dbReference type="NCBI Taxonomy" id="35708"/>
    <lineage>
        <taxon>Eukaryota</taxon>
        <taxon>Viridiplantae</taxon>
        <taxon>Streptophyta</taxon>
        <taxon>Embryophyta</taxon>
        <taxon>Tracheophyta</taxon>
        <taxon>Spermatophyta</taxon>
        <taxon>Magnoliopsida</taxon>
        <taxon>Liliopsida</taxon>
        <taxon>Poales</taxon>
        <taxon>Poaceae</taxon>
        <taxon>PACMAD clade</taxon>
        <taxon>Arundinoideae</taxon>
        <taxon>Arundineae</taxon>
        <taxon>Arundo</taxon>
    </lineage>
</organism>
<protein>
    <submittedName>
        <fullName evidence="1">Uncharacterized protein</fullName>
    </submittedName>
</protein>
<name>A0A0A8XWX9_ARUDO</name>
<accession>A0A0A8XWX9</accession>
<dbReference type="AlphaFoldDB" id="A0A0A8XWX9"/>
<dbReference type="EMBL" id="GBRH01280632">
    <property type="protein sequence ID" value="JAD17263.1"/>
    <property type="molecule type" value="Transcribed_RNA"/>
</dbReference>
<proteinExistence type="predicted"/>
<reference evidence="1" key="2">
    <citation type="journal article" date="2015" name="Data Brief">
        <title>Shoot transcriptome of the giant reed, Arundo donax.</title>
        <authorList>
            <person name="Barrero R.A."/>
            <person name="Guerrero F.D."/>
            <person name="Moolhuijzen P."/>
            <person name="Goolsby J.A."/>
            <person name="Tidwell J."/>
            <person name="Bellgard S.E."/>
            <person name="Bellgard M.I."/>
        </authorList>
    </citation>
    <scope>NUCLEOTIDE SEQUENCE</scope>
    <source>
        <tissue evidence="1">Shoot tissue taken approximately 20 cm above the soil surface</tissue>
    </source>
</reference>
<evidence type="ECO:0000313" key="1">
    <source>
        <dbReference type="EMBL" id="JAD17263.1"/>
    </source>
</evidence>
<reference evidence="1" key="1">
    <citation type="submission" date="2014-09" db="EMBL/GenBank/DDBJ databases">
        <authorList>
            <person name="Magalhaes I.L.F."/>
            <person name="Oliveira U."/>
            <person name="Santos F.R."/>
            <person name="Vidigal T.H.D.A."/>
            <person name="Brescovit A.D."/>
            <person name="Santos A.J."/>
        </authorList>
    </citation>
    <scope>NUCLEOTIDE SEQUENCE</scope>
    <source>
        <tissue evidence="1">Shoot tissue taken approximately 20 cm above the soil surface</tissue>
    </source>
</reference>